<dbReference type="AlphaFoldDB" id="A0AAP0MDL9"/>
<comment type="caution">
    <text evidence="2">The sequence shown here is derived from an EMBL/GenBank/DDBJ whole genome shotgun (WGS) entry which is preliminary data.</text>
</comment>
<proteinExistence type="predicted"/>
<keyword evidence="3" id="KW-1185">Reference proteome</keyword>
<gene>
    <name evidence="2" type="ORF">WN944_000840</name>
</gene>
<name>A0AAP0MDL9_9ROSI</name>
<reference evidence="2 3" key="1">
    <citation type="submission" date="2024-05" db="EMBL/GenBank/DDBJ databases">
        <title>Haplotype-resolved chromosome-level genome assembly of Huyou (Citrus changshanensis).</title>
        <authorList>
            <person name="Miao C."/>
            <person name="Chen W."/>
            <person name="Wu Y."/>
            <person name="Wang L."/>
            <person name="Zhao S."/>
            <person name="Grierson D."/>
            <person name="Xu C."/>
            <person name="Chen K."/>
        </authorList>
    </citation>
    <scope>NUCLEOTIDE SEQUENCE [LARGE SCALE GENOMIC DNA]</scope>
    <source>
        <strain evidence="2">01-14</strain>
        <tissue evidence="2">Leaf</tissue>
    </source>
</reference>
<feature type="signal peptide" evidence="1">
    <location>
        <begin position="1"/>
        <end position="25"/>
    </location>
</feature>
<dbReference type="EMBL" id="JBCGBO010000004">
    <property type="protein sequence ID" value="KAK9208484.1"/>
    <property type="molecule type" value="Genomic_DNA"/>
</dbReference>
<keyword evidence="1" id="KW-0732">Signal</keyword>
<evidence type="ECO:0000256" key="1">
    <source>
        <dbReference type="SAM" id="SignalP"/>
    </source>
</evidence>
<accession>A0AAP0MDL9</accession>
<evidence type="ECO:0000313" key="2">
    <source>
        <dbReference type="EMBL" id="KAK9208484.1"/>
    </source>
</evidence>
<dbReference type="Proteomes" id="UP001428341">
    <property type="component" value="Unassembled WGS sequence"/>
</dbReference>
<feature type="chain" id="PRO_5042954408" evidence="1">
    <location>
        <begin position="26"/>
        <end position="79"/>
    </location>
</feature>
<organism evidence="2 3">
    <name type="scientific">Citrus x changshan-huyou</name>
    <dbReference type="NCBI Taxonomy" id="2935761"/>
    <lineage>
        <taxon>Eukaryota</taxon>
        <taxon>Viridiplantae</taxon>
        <taxon>Streptophyta</taxon>
        <taxon>Embryophyta</taxon>
        <taxon>Tracheophyta</taxon>
        <taxon>Spermatophyta</taxon>
        <taxon>Magnoliopsida</taxon>
        <taxon>eudicotyledons</taxon>
        <taxon>Gunneridae</taxon>
        <taxon>Pentapetalae</taxon>
        <taxon>rosids</taxon>
        <taxon>malvids</taxon>
        <taxon>Sapindales</taxon>
        <taxon>Rutaceae</taxon>
        <taxon>Aurantioideae</taxon>
        <taxon>Citrus</taxon>
    </lineage>
</organism>
<protein>
    <submittedName>
        <fullName evidence="2">Uncharacterized protein</fullName>
    </submittedName>
</protein>
<evidence type="ECO:0000313" key="3">
    <source>
        <dbReference type="Proteomes" id="UP001428341"/>
    </source>
</evidence>
<sequence>MQAPRARYTKLWNFLLSMGFFNSLSDTSLFTYSHAGVAYLLVHGDNLVLTGNNNSNDGIHLACVLFLMLKKMQLDSWFD</sequence>